<keyword evidence="1 2" id="KW-0238">DNA-binding</keyword>
<feature type="compositionally biased region" description="Low complexity" evidence="4">
    <location>
        <begin position="128"/>
        <end position="153"/>
    </location>
</feature>
<reference evidence="5 6" key="1">
    <citation type="submission" date="2019-11" db="EMBL/GenBank/DDBJ databases">
        <authorList>
            <person name="Khan S.A."/>
            <person name="Jeon C.O."/>
            <person name="Chun B.H."/>
        </authorList>
    </citation>
    <scope>NUCLEOTIDE SEQUENCE [LARGE SCALE GENOMIC DNA]</scope>
    <source>
        <strain evidence="5 6">IMCC 1097</strain>
    </source>
</reference>
<evidence type="ECO:0000256" key="3">
    <source>
        <dbReference type="PIRNR" id="PIRNR002070"/>
    </source>
</evidence>
<dbReference type="EMBL" id="CP045871">
    <property type="protein sequence ID" value="QGG80821.1"/>
    <property type="molecule type" value="Genomic_DNA"/>
</dbReference>
<evidence type="ECO:0000256" key="4">
    <source>
        <dbReference type="SAM" id="MobiDB-lite"/>
    </source>
</evidence>
<evidence type="ECO:0000313" key="5">
    <source>
        <dbReference type="EMBL" id="QGG80821.1"/>
    </source>
</evidence>
<comment type="function">
    <text evidence="2">Plays an important role in DNA replication, recombination and repair. Binds to ssDNA and to an array of partner proteins to recruit them to their sites of action during DNA metabolism.</text>
</comment>
<dbReference type="PANTHER" id="PTHR10302:SF27">
    <property type="entry name" value="SINGLE-STRANDED DNA-BINDING PROTEIN"/>
    <property type="match status" value="1"/>
</dbReference>
<evidence type="ECO:0000256" key="1">
    <source>
        <dbReference type="ARBA" id="ARBA00023125"/>
    </source>
</evidence>
<proteinExistence type="inferred from homology"/>
<dbReference type="InterPro" id="IPR011344">
    <property type="entry name" value="ssDNA-bd"/>
</dbReference>
<dbReference type="SUPFAM" id="SSF50249">
    <property type="entry name" value="Nucleic acid-binding proteins"/>
    <property type="match status" value="1"/>
</dbReference>
<dbReference type="PIRSF" id="PIRSF002070">
    <property type="entry name" value="SSB"/>
    <property type="match status" value="1"/>
</dbReference>
<protein>
    <recommendedName>
        <fullName evidence="2 3">Single-stranded DNA-binding protein</fullName>
        <shortName evidence="2">SSB</shortName>
    </recommendedName>
</protein>
<dbReference type="CDD" id="cd04496">
    <property type="entry name" value="SSB_OBF"/>
    <property type="match status" value="1"/>
</dbReference>
<accession>A0A5Q2QEM8</accession>
<dbReference type="HAMAP" id="MF_00984">
    <property type="entry name" value="SSB"/>
    <property type="match status" value="1"/>
</dbReference>
<evidence type="ECO:0000313" key="6">
    <source>
        <dbReference type="Proteomes" id="UP000388235"/>
    </source>
</evidence>
<evidence type="ECO:0000256" key="2">
    <source>
        <dbReference type="HAMAP-Rule" id="MF_00984"/>
    </source>
</evidence>
<sequence>MARGINKVILVGNLGNDPEMRATNNGSQIANLSIATSESWRDKNTGEMQERTEWHRVVFFNRLAEICGQYLKKGSKVYVEGSLRTRSWDDAQSGQKRYTTEIVGGEMQMLDGRGDNMGGGAPMGGGYQQNNAPQAPSAPRQAAPAPAPAQAASAPPPGFADDIGDDDIPF</sequence>
<dbReference type="Proteomes" id="UP000388235">
    <property type="component" value="Chromosome"/>
</dbReference>
<name>A0A5Q2QEM8_9GAMM</name>
<comment type="caution">
    <text evidence="2">Lacks conserved residue(s) required for the propagation of feature annotation.</text>
</comment>
<dbReference type="Pfam" id="PF00436">
    <property type="entry name" value="SSB"/>
    <property type="match status" value="1"/>
</dbReference>
<keyword evidence="2" id="KW-0233">DNA recombination</keyword>
<dbReference type="RefSeq" id="WP_153714325.1">
    <property type="nucleotide sequence ID" value="NZ_CP045871.1"/>
</dbReference>
<dbReference type="PROSITE" id="PS50935">
    <property type="entry name" value="SSB"/>
    <property type="match status" value="1"/>
</dbReference>
<comment type="subunit">
    <text evidence="2">Homotetramer.</text>
</comment>
<dbReference type="GO" id="GO:0003697">
    <property type="term" value="F:single-stranded DNA binding"/>
    <property type="evidence" value="ECO:0007669"/>
    <property type="project" value="UniProtKB-UniRule"/>
</dbReference>
<dbReference type="AlphaFoldDB" id="A0A5Q2QEM8"/>
<dbReference type="NCBIfam" id="TIGR00621">
    <property type="entry name" value="ssb"/>
    <property type="match status" value="1"/>
</dbReference>
<dbReference type="PANTHER" id="PTHR10302">
    <property type="entry name" value="SINGLE-STRANDED DNA-BINDING PROTEIN"/>
    <property type="match status" value="1"/>
</dbReference>
<dbReference type="GO" id="GO:0006260">
    <property type="term" value="P:DNA replication"/>
    <property type="evidence" value="ECO:0007669"/>
    <property type="project" value="UniProtKB-UniRule"/>
</dbReference>
<feature type="region of interest" description="Disordered" evidence="4">
    <location>
        <begin position="111"/>
        <end position="170"/>
    </location>
</feature>
<feature type="short sequence motif" description="Important for interaction with partner proteins" evidence="2">
    <location>
        <begin position="165"/>
        <end position="170"/>
    </location>
</feature>
<dbReference type="KEGG" id="llp:GH975_09665"/>
<keyword evidence="2" id="KW-0227">DNA damage</keyword>
<feature type="compositionally biased region" description="Gly residues" evidence="4">
    <location>
        <begin position="115"/>
        <end position="127"/>
    </location>
</feature>
<dbReference type="Gene3D" id="2.40.50.140">
    <property type="entry name" value="Nucleic acid-binding proteins"/>
    <property type="match status" value="1"/>
</dbReference>
<gene>
    <name evidence="5" type="primary">ssb</name>
    <name evidence="5" type="ORF">GH975_09665</name>
</gene>
<keyword evidence="2" id="KW-0235">DNA replication</keyword>
<keyword evidence="6" id="KW-1185">Reference proteome</keyword>
<dbReference type="OrthoDB" id="9809878at2"/>
<dbReference type="InterPro" id="IPR012340">
    <property type="entry name" value="NA-bd_OB-fold"/>
</dbReference>
<dbReference type="GO" id="GO:0009295">
    <property type="term" value="C:nucleoid"/>
    <property type="evidence" value="ECO:0007669"/>
    <property type="project" value="TreeGrafter"/>
</dbReference>
<organism evidence="5 6">
    <name type="scientific">Litorivicinus lipolyticus</name>
    <dbReference type="NCBI Taxonomy" id="418701"/>
    <lineage>
        <taxon>Bacteria</taxon>
        <taxon>Pseudomonadati</taxon>
        <taxon>Pseudomonadota</taxon>
        <taxon>Gammaproteobacteria</taxon>
        <taxon>Oceanospirillales</taxon>
        <taxon>Litorivicinaceae</taxon>
        <taxon>Litorivicinus</taxon>
    </lineage>
</organism>
<dbReference type="InterPro" id="IPR000424">
    <property type="entry name" value="Primosome_PriB/ssb"/>
</dbReference>
<dbReference type="GO" id="GO:0006310">
    <property type="term" value="P:DNA recombination"/>
    <property type="evidence" value="ECO:0007669"/>
    <property type="project" value="UniProtKB-UniRule"/>
</dbReference>
<dbReference type="GO" id="GO:0006281">
    <property type="term" value="P:DNA repair"/>
    <property type="evidence" value="ECO:0007669"/>
    <property type="project" value="UniProtKB-UniRule"/>
</dbReference>
<keyword evidence="2" id="KW-0234">DNA repair</keyword>